<comment type="similarity">
    <text evidence="5 6">Belongs to the class I-like SAM-binding methyltransferase superfamily. C5-methyltransferase family.</text>
</comment>
<dbReference type="Gene3D" id="3.90.120.10">
    <property type="entry name" value="DNA Methylase, subunit A, domain 2"/>
    <property type="match status" value="1"/>
</dbReference>
<dbReference type="InterPro" id="IPR001525">
    <property type="entry name" value="C5_MeTfrase"/>
</dbReference>
<keyword evidence="2 5" id="KW-0808">Transferase</keyword>
<dbReference type="Gene3D" id="3.40.50.150">
    <property type="entry name" value="Vaccinia Virus protein VP39"/>
    <property type="match status" value="1"/>
</dbReference>
<dbReference type="PANTHER" id="PTHR10629">
    <property type="entry name" value="CYTOSINE-SPECIFIC METHYLTRANSFERASE"/>
    <property type="match status" value="1"/>
</dbReference>
<evidence type="ECO:0000256" key="2">
    <source>
        <dbReference type="ARBA" id="ARBA00022679"/>
    </source>
</evidence>
<dbReference type="PROSITE" id="PS51679">
    <property type="entry name" value="SAM_MT_C5"/>
    <property type="match status" value="1"/>
</dbReference>
<evidence type="ECO:0000256" key="3">
    <source>
        <dbReference type="ARBA" id="ARBA00022691"/>
    </source>
</evidence>
<dbReference type="NCBIfam" id="TIGR00675">
    <property type="entry name" value="dcm"/>
    <property type="match status" value="1"/>
</dbReference>
<dbReference type="SUPFAM" id="SSF53335">
    <property type="entry name" value="S-adenosyl-L-methionine-dependent methyltransferases"/>
    <property type="match status" value="1"/>
</dbReference>
<dbReference type="PANTHER" id="PTHR10629:SF52">
    <property type="entry name" value="DNA (CYTOSINE-5)-METHYLTRANSFERASE 1"/>
    <property type="match status" value="1"/>
</dbReference>
<dbReference type="InterPro" id="IPR029063">
    <property type="entry name" value="SAM-dependent_MTases_sf"/>
</dbReference>
<evidence type="ECO:0000313" key="9">
    <source>
        <dbReference type="Proteomes" id="UP001195724"/>
    </source>
</evidence>
<evidence type="ECO:0000256" key="6">
    <source>
        <dbReference type="RuleBase" id="RU000416"/>
    </source>
</evidence>
<accession>A0ABS2S7V4</accession>
<dbReference type="EC" id="2.1.1.37" evidence="7"/>
<dbReference type="RefSeq" id="WP_204843107.1">
    <property type="nucleotide sequence ID" value="NZ_JAFBCL010000001.1"/>
</dbReference>
<dbReference type="Proteomes" id="UP001195724">
    <property type="component" value="Unassembled WGS sequence"/>
</dbReference>
<dbReference type="GO" id="GO:0032259">
    <property type="term" value="P:methylation"/>
    <property type="evidence" value="ECO:0007669"/>
    <property type="project" value="UniProtKB-KW"/>
</dbReference>
<organism evidence="8 9">
    <name type="scientific">Saccharothrix algeriensis</name>
    <dbReference type="NCBI Taxonomy" id="173560"/>
    <lineage>
        <taxon>Bacteria</taxon>
        <taxon>Bacillati</taxon>
        <taxon>Actinomycetota</taxon>
        <taxon>Actinomycetes</taxon>
        <taxon>Pseudonocardiales</taxon>
        <taxon>Pseudonocardiaceae</taxon>
        <taxon>Saccharothrix</taxon>
    </lineage>
</organism>
<proteinExistence type="inferred from homology"/>
<comment type="caution">
    <text evidence="8">The sequence shown here is derived from an EMBL/GenBank/DDBJ whole genome shotgun (WGS) entry which is preliminary data.</text>
</comment>
<protein>
    <recommendedName>
        <fullName evidence="7">Cytosine-specific methyltransferase</fullName>
        <ecNumber evidence="7">2.1.1.37</ecNumber>
    </recommendedName>
</protein>
<keyword evidence="3 5" id="KW-0949">S-adenosyl-L-methionine</keyword>
<keyword evidence="1 5" id="KW-0489">Methyltransferase</keyword>
<sequence length="370" mass="40937">MSYTVLGMFSGAGGLDLGFEQAGFDHVGAVEWDPWAVATLRRNRPAWHVDQADAREWDFGERADVLVAGPPCQGYSLGGHRRAADKRNDLYEQVLRIAATTRPRAVVIENVLNLRTLVHPETGRFFNDQIAHDLTRLGYEVFHDVFRMDGFGVPQTRRRWVFVAFRGSAPAGYGLPRATGTETVRKWLWDLGQGGGAGLPNHHPKWGFQSSVHVATGNGFDASEAAVIVRFSRTASDGNPVRSFDLPFPAVDTGTIWGWAQGAVSAARFEVDRSSAKNVRNPESTVKLWRIQASRLRAMTHRELARLQTFPDDWEFVGGSANRDVQMQVGNAVPVEFARRLGSNVRAALSCLDRGRAFDNADQPVQLALQ</sequence>
<evidence type="ECO:0000256" key="7">
    <source>
        <dbReference type="RuleBase" id="RU000417"/>
    </source>
</evidence>
<name>A0ABS2S7V4_9PSEU</name>
<evidence type="ECO:0000256" key="5">
    <source>
        <dbReference type="PROSITE-ProRule" id="PRU01016"/>
    </source>
</evidence>
<evidence type="ECO:0000313" key="8">
    <source>
        <dbReference type="EMBL" id="MBM7812328.1"/>
    </source>
</evidence>
<dbReference type="EMBL" id="JAFBCL010000001">
    <property type="protein sequence ID" value="MBM7812328.1"/>
    <property type="molecule type" value="Genomic_DNA"/>
</dbReference>
<feature type="active site" evidence="5">
    <location>
        <position position="72"/>
    </location>
</feature>
<dbReference type="InterPro" id="IPR050390">
    <property type="entry name" value="C5-Methyltransferase"/>
</dbReference>
<dbReference type="PROSITE" id="PS00094">
    <property type="entry name" value="C5_MTASE_1"/>
    <property type="match status" value="1"/>
</dbReference>
<keyword evidence="9" id="KW-1185">Reference proteome</keyword>
<evidence type="ECO:0000256" key="1">
    <source>
        <dbReference type="ARBA" id="ARBA00022603"/>
    </source>
</evidence>
<dbReference type="InterPro" id="IPR018117">
    <property type="entry name" value="C5_DNA_meth_AS"/>
</dbReference>
<dbReference type="Pfam" id="PF00145">
    <property type="entry name" value="DNA_methylase"/>
    <property type="match status" value="1"/>
</dbReference>
<gene>
    <name evidence="8" type="ORF">JOE68_003193</name>
</gene>
<dbReference type="PRINTS" id="PR00105">
    <property type="entry name" value="C5METTRFRASE"/>
</dbReference>
<evidence type="ECO:0000256" key="4">
    <source>
        <dbReference type="ARBA" id="ARBA00022747"/>
    </source>
</evidence>
<reference evidence="8 9" key="1">
    <citation type="submission" date="2021-01" db="EMBL/GenBank/DDBJ databases">
        <title>Sequencing the genomes of 1000 actinobacteria strains.</title>
        <authorList>
            <person name="Klenk H.-P."/>
        </authorList>
    </citation>
    <scope>NUCLEOTIDE SEQUENCE [LARGE SCALE GENOMIC DNA]</scope>
    <source>
        <strain evidence="8 9">DSM 44581</strain>
    </source>
</reference>
<dbReference type="GO" id="GO:0003886">
    <property type="term" value="F:DNA (cytosine-5-)-methyltransferase activity"/>
    <property type="evidence" value="ECO:0007669"/>
    <property type="project" value="UniProtKB-EC"/>
</dbReference>
<keyword evidence="4" id="KW-0680">Restriction system</keyword>
<comment type="catalytic activity">
    <reaction evidence="7">
        <text>a 2'-deoxycytidine in DNA + S-adenosyl-L-methionine = a 5-methyl-2'-deoxycytidine in DNA + S-adenosyl-L-homocysteine + H(+)</text>
        <dbReference type="Rhea" id="RHEA:13681"/>
        <dbReference type="Rhea" id="RHEA-COMP:11369"/>
        <dbReference type="Rhea" id="RHEA-COMP:11370"/>
        <dbReference type="ChEBI" id="CHEBI:15378"/>
        <dbReference type="ChEBI" id="CHEBI:57856"/>
        <dbReference type="ChEBI" id="CHEBI:59789"/>
        <dbReference type="ChEBI" id="CHEBI:85452"/>
        <dbReference type="ChEBI" id="CHEBI:85454"/>
        <dbReference type="EC" id="2.1.1.37"/>
    </reaction>
</comment>